<dbReference type="InterPro" id="IPR034197">
    <property type="entry name" value="Peptidases_S8_3"/>
</dbReference>
<feature type="domain" description="Peptidase S8/S53" evidence="10">
    <location>
        <begin position="119"/>
        <end position="568"/>
    </location>
</feature>
<comment type="subcellular location">
    <subcellularLocation>
        <location evidence="1">Secreted</location>
    </subcellularLocation>
</comment>
<dbReference type="SUPFAM" id="SSF52743">
    <property type="entry name" value="Subtilisin-like"/>
    <property type="match status" value="1"/>
</dbReference>
<evidence type="ECO:0000256" key="8">
    <source>
        <dbReference type="PIRSR" id="PIRSR615500-1"/>
    </source>
</evidence>
<dbReference type="InterPro" id="IPR045051">
    <property type="entry name" value="SBT"/>
</dbReference>
<dbReference type="Pfam" id="PF05922">
    <property type="entry name" value="Inhibitor_I9"/>
    <property type="match status" value="1"/>
</dbReference>
<dbReference type="Gene3D" id="2.60.40.2310">
    <property type="match status" value="1"/>
</dbReference>
<evidence type="ECO:0000313" key="13">
    <source>
        <dbReference type="EMBL" id="KYP32508.1"/>
    </source>
</evidence>
<dbReference type="InterPro" id="IPR041469">
    <property type="entry name" value="Subtilisin-like_FN3"/>
</dbReference>
<dbReference type="EC" id="3.4.21.62" evidence="13"/>
<keyword evidence="14" id="KW-1185">Reference proteome</keyword>
<evidence type="ECO:0000256" key="1">
    <source>
        <dbReference type="ARBA" id="ARBA00004613"/>
    </source>
</evidence>
<dbReference type="FunFam" id="3.40.50.200:FF:000006">
    <property type="entry name" value="Subtilisin-like protease SBT1.5"/>
    <property type="match status" value="1"/>
</dbReference>
<keyword evidence="7 9" id="KW-0720">Serine protease</keyword>
<dbReference type="InterPro" id="IPR015500">
    <property type="entry name" value="Peptidase_S8_subtilisin-rel"/>
</dbReference>
<dbReference type="PROSITE" id="PS51892">
    <property type="entry name" value="SUBTILASE"/>
    <property type="match status" value="1"/>
</dbReference>
<dbReference type="EMBL" id="KQ485242">
    <property type="protein sequence ID" value="KYP32508.1"/>
    <property type="molecule type" value="Genomic_DNA"/>
</dbReference>
<gene>
    <name evidence="13" type="ORF">KK1_046791</name>
</gene>
<feature type="active site" description="Charge relay system" evidence="8 9">
    <location>
        <position position="127"/>
    </location>
</feature>
<feature type="domain" description="Subtilisin-like protease fibronectin type-III" evidence="12">
    <location>
        <begin position="623"/>
        <end position="720"/>
    </location>
</feature>
<dbReference type="Gene3D" id="3.30.70.80">
    <property type="entry name" value="Peptidase S8 propeptide/proteinase inhibitor I9"/>
    <property type="match status" value="1"/>
</dbReference>
<dbReference type="InterPro" id="IPR036852">
    <property type="entry name" value="Peptidase_S8/S53_dom_sf"/>
</dbReference>
<feature type="active site" description="Charge relay system" evidence="8 9">
    <location>
        <position position="517"/>
    </location>
</feature>
<evidence type="ECO:0000259" key="11">
    <source>
        <dbReference type="Pfam" id="PF05922"/>
    </source>
</evidence>
<dbReference type="CDD" id="cd02120">
    <property type="entry name" value="PA_subtilisin_like"/>
    <property type="match status" value="1"/>
</dbReference>
<dbReference type="InterPro" id="IPR010259">
    <property type="entry name" value="S8pro/Inhibitor_I9"/>
</dbReference>
<dbReference type="Proteomes" id="UP000075243">
    <property type="component" value="Unassembled WGS sequence"/>
</dbReference>
<proteinExistence type="inferred from homology"/>
<dbReference type="InterPro" id="IPR037045">
    <property type="entry name" value="S8pro/Inhibitor_I9_sf"/>
</dbReference>
<dbReference type="Pfam" id="PF00082">
    <property type="entry name" value="Peptidase_S8"/>
    <property type="match status" value="1"/>
</dbReference>
<feature type="active site" description="Charge relay system" evidence="8 9">
    <location>
        <position position="190"/>
    </location>
</feature>
<organism evidence="13 14">
    <name type="scientific">Cajanus cajan</name>
    <name type="common">Pigeon pea</name>
    <name type="synonym">Cajanus indicus</name>
    <dbReference type="NCBI Taxonomy" id="3821"/>
    <lineage>
        <taxon>Eukaryota</taxon>
        <taxon>Viridiplantae</taxon>
        <taxon>Streptophyta</taxon>
        <taxon>Embryophyta</taxon>
        <taxon>Tracheophyta</taxon>
        <taxon>Spermatophyta</taxon>
        <taxon>Magnoliopsida</taxon>
        <taxon>eudicotyledons</taxon>
        <taxon>Gunneridae</taxon>
        <taxon>Pentapetalae</taxon>
        <taxon>rosids</taxon>
        <taxon>fabids</taxon>
        <taxon>Fabales</taxon>
        <taxon>Fabaceae</taxon>
        <taxon>Papilionoideae</taxon>
        <taxon>50 kb inversion clade</taxon>
        <taxon>NPAAA clade</taxon>
        <taxon>indigoferoid/millettioid clade</taxon>
        <taxon>Phaseoleae</taxon>
        <taxon>Cajanus</taxon>
    </lineage>
</organism>
<evidence type="ECO:0000256" key="5">
    <source>
        <dbReference type="ARBA" id="ARBA00022729"/>
    </source>
</evidence>
<dbReference type="Pfam" id="PF17766">
    <property type="entry name" value="fn3_6"/>
    <property type="match status" value="1"/>
</dbReference>
<dbReference type="PRINTS" id="PR00723">
    <property type="entry name" value="SUBTILISIN"/>
</dbReference>
<evidence type="ECO:0000256" key="3">
    <source>
        <dbReference type="ARBA" id="ARBA00022525"/>
    </source>
</evidence>
<dbReference type="InterPro" id="IPR000209">
    <property type="entry name" value="Peptidase_S8/S53_dom"/>
</dbReference>
<protein>
    <submittedName>
        <fullName evidence="13">Cucumisin</fullName>
        <ecNumber evidence="13">3.4.21.62</ecNumber>
    </submittedName>
</protein>
<reference evidence="13" key="1">
    <citation type="journal article" date="2012" name="Nat. Biotechnol.">
        <title>Draft genome sequence of pigeonpea (Cajanus cajan), an orphan legume crop of resource-poor farmers.</title>
        <authorList>
            <person name="Varshney R.K."/>
            <person name="Chen W."/>
            <person name="Li Y."/>
            <person name="Bharti A.K."/>
            <person name="Saxena R.K."/>
            <person name="Schlueter J.A."/>
            <person name="Donoghue M.T."/>
            <person name="Azam S."/>
            <person name="Fan G."/>
            <person name="Whaley A.M."/>
            <person name="Farmer A.D."/>
            <person name="Sheridan J."/>
            <person name="Iwata A."/>
            <person name="Tuteja R."/>
            <person name="Penmetsa R.V."/>
            <person name="Wu W."/>
            <person name="Upadhyaya H.D."/>
            <person name="Yang S.P."/>
            <person name="Shah T."/>
            <person name="Saxena K.B."/>
            <person name="Michael T."/>
            <person name="McCombie W.R."/>
            <person name="Yang B."/>
            <person name="Zhang G."/>
            <person name="Yang H."/>
            <person name="Wang J."/>
            <person name="Spillane C."/>
            <person name="Cook D.R."/>
            <person name="May G.D."/>
            <person name="Xu X."/>
            <person name="Jackson S.A."/>
        </authorList>
    </citation>
    <scope>NUCLEOTIDE SEQUENCE [LARGE SCALE GENOMIC DNA]</scope>
</reference>
<evidence type="ECO:0000313" key="14">
    <source>
        <dbReference type="Proteomes" id="UP000075243"/>
    </source>
</evidence>
<dbReference type="PANTHER" id="PTHR10795">
    <property type="entry name" value="PROPROTEIN CONVERTASE SUBTILISIN/KEXIN"/>
    <property type="match status" value="1"/>
</dbReference>
<evidence type="ECO:0000256" key="9">
    <source>
        <dbReference type="PROSITE-ProRule" id="PRU01240"/>
    </source>
</evidence>
<dbReference type="GO" id="GO:0006508">
    <property type="term" value="P:proteolysis"/>
    <property type="evidence" value="ECO:0007669"/>
    <property type="project" value="UniProtKB-KW"/>
</dbReference>
<name>A0A151QQD5_CAJCA</name>
<accession>A0A151QQD5</accession>
<dbReference type="PROSITE" id="PS00138">
    <property type="entry name" value="SUBTILASE_SER"/>
    <property type="match status" value="1"/>
</dbReference>
<evidence type="ECO:0000256" key="2">
    <source>
        <dbReference type="ARBA" id="ARBA00011073"/>
    </source>
</evidence>
<dbReference type="STRING" id="3821.A0A151QQD5"/>
<evidence type="ECO:0000256" key="6">
    <source>
        <dbReference type="ARBA" id="ARBA00022801"/>
    </source>
</evidence>
<evidence type="ECO:0000256" key="4">
    <source>
        <dbReference type="ARBA" id="ARBA00022670"/>
    </source>
</evidence>
<dbReference type="Gene3D" id="3.40.50.200">
    <property type="entry name" value="Peptidase S8/S53 domain"/>
    <property type="match status" value="1"/>
</dbReference>
<keyword evidence="5" id="KW-0732">Signal</keyword>
<dbReference type="AlphaFoldDB" id="A0A151QQD5"/>
<dbReference type="Gramene" id="C.cajan_43819.t">
    <property type="protein sequence ID" value="C.cajan_43819.t"/>
    <property type="gene ID" value="C.cajan_43819"/>
</dbReference>
<evidence type="ECO:0000259" key="12">
    <source>
        <dbReference type="Pfam" id="PF17766"/>
    </source>
</evidence>
<dbReference type="GO" id="GO:0009609">
    <property type="term" value="P:response to symbiotic bacterium"/>
    <property type="evidence" value="ECO:0007669"/>
    <property type="project" value="UniProtKB-ARBA"/>
</dbReference>
<evidence type="ECO:0000256" key="7">
    <source>
        <dbReference type="ARBA" id="ARBA00022825"/>
    </source>
</evidence>
<evidence type="ECO:0000259" key="10">
    <source>
        <dbReference type="Pfam" id="PF00082"/>
    </source>
</evidence>
<dbReference type="OMA" id="NRMARHD"/>
<dbReference type="InterPro" id="IPR023828">
    <property type="entry name" value="Peptidase_S8_Ser-AS"/>
</dbReference>
<dbReference type="GO" id="GO:0009610">
    <property type="term" value="P:response to symbiotic fungus"/>
    <property type="evidence" value="ECO:0007669"/>
    <property type="project" value="UniProtKB-ARBA"/>
</dbReference>
<dbReference type="CDD" id="cd04852">
    <property type="entry name" value="Peptidases_S8_3"/>
    <property type="match status" value="1"/>
</dbReference>
<keyword evidence="4 9" id="KW-0645">Protease</keyword>
<comment type="similarity">
    <text evidence="2 9">Belongs to the peptidase S8 family.</text>
</comment>
<keyword evidence="6 9" id="KW-0378">Hydrolase</keyword>
<sequence>MQSYIIYTGNSMKDEASALTLYSNILQEVAERLQCNCITPSSVSEPIFSFKAETKSIEYHYKRSFGGFVAKLTEEEANRMARHDRVVSVFPNGKKKLHTTRSWDFIGFPLQAERAAAESDIIIGVLDSGIWPESDSFNDKGFGPPPSKWKGTCQTKNFTCNNKVIGAKYYKADGFFSDDDPKSARDVDGHGTHTASTAAGNQVSTASMLGLAQGTARGGAIKARIAVYKVCWYDTGCADADVLAAFDDAIADGVDIISVSLGGFSDENYFRDGIAIGAFHAVRNGVLTVTSAGRNNGPRPSSLSNFLPWSITVAASTIDRKFVTKVELGNNNSYEGISINTFDLKGKLYPIIYGGDAPNKDYDGSESRFCFSGSLDKKLVQGKIVLCESRSKAIGPFDAGAVGALVQGQNYRDSPSTLPLAGSYLGLQDGATVYDYINSTRTPTATIFKSDEIKDTVAPVVASFSSRGPSLVTPEILKPDLVAPGVAILASWSPVSPPSDVDGDNRTLNFNIISGTSMACPHVSGAAAYVKSFHPTWSPAAIRSALMTTAKQLIPSENFQAEFAYGAGQIDPSKAVFPGLVYDAGEIDYVRLLCGQGYSSRTLQLITGDNSSCSETKYGSARDLNYASFALSVPPSNSSVSGSFNRTVTNVGSATSTYKAIVTAPQGLKIEVNPSVLSFTSLNQKQTFVLTIEGTIDEALQSASLVWDGGEFHVRSPIVVFRAA</sequence>
<keyword evidence="3" id="KW-0964">Secreted</keyword>
<dbReference type="GO" id="GO:0005576">
    <property type="term" value="C:extracellular region"/>
    <property type="evidence" value="ECO:0007669"/>
    <property type="project" value="UniProtKB-SubCell"/>
</dbReference>
<dbReference type="GO" id="GO:0004252">
    <property type="term" value="F:serine-type endopeptidase activity"/>
    <property type="evidence" value="ECO:0007669"/>
    <property type="project" value="UniProtKB-UniRule"/>
</dbReference>
<dbReference type="Gene3D" id="3.50.30.30">
    <property type="match status" value="1"/>
</dbReference>
<feature type="domain" description="Inhibitor I9" evidence="11">
    <location>
        <begin position="3"/>
        <end position="98"/>
    </location>
</feature>